<proteinExistence type="predicted"/>
<feature type="non-terminal residue" evidence="2">
    <location>
        <position position="1"/>
    </location>
</feature>
<evidence type="ECO:0000313" key="2">
    <source>
        <dbReference type="EMBL" id="CAK9007207.1"/>
    </source>
</evidence>
<feature type="non-terminal residue" evidence="2">
    <location>
        <position position="118"/>
    </location>
</feature>
<name>A0ABP0IYM2_9DINO</name>
<evidence type="ECO:0000256" key="1">
    <source>
        <dbReference type="SAM" id="MobiDB-lite"/>
    </source>
</evidence>
<sequence length="118" mass="13172">QAAAQRSHEQRMAALNAAKRTLSDARLRQAYDKTLPEEEEAVESMETQELPKEKSQAVDSYDFDFMGSDRPFRSALGRAARAAKACGSRDQVRLAMEQLRGKEKMILADKDGQIRPSG</sequence>
<keyword evidence="3" id="KW-1185">Reference proteome</keyword>
<comment type="caution">
    <text evidence="2">The sequence shown here is derived from an EMBL/GenBank/DDBJ whole genome shotgun (WGS) entry which is preliminary data.</text>
</comment>
<dbReference type="EMBL" id="CAXAMM010005445">
    <property type="protein sequence ID" value="CAK9007207.1"/>
    <property type="molecule type" value="Genomic_DNA"/>
</dbReference>
<feature type="region of interest" description="Disordered" evidence="1">
    <location>
        <begin position="36"/>
        <end position="56"/>
    </location>
</feature>
<reference evidence="2 3" key="1">
    <citation type="submission" date="2024-02" db="EMBL/GenBank/DDBJ databases">
        <authorList>
            <person name="Chen Y."/>
            <person name="Shah S."/>
            <person name="Dougan E. K."/>
            <person name="Thang M."/>
            <person name="Chan C."/>
        </authorList>
    </citation>
    <scope>NUCLEOTIDE SEQUENCE [LARGE SCALE GENOMIC DNA]</scope>
</reference>
<evidence type="ECO:0000313" key="3">
    <source>
        <dbReference type="Proteomes" id="UP001642464"/>
    </source>
</evidence>
<organism evidence="2 3">
    <name type="scientific">Durusdinium trenchii</name>
    <dbReference type="NCBI Taxonomy" id="1381693"/>
    <lineage>
        <taxon>Eukaryota</taxon>
        <taxon>Sar</taxon>
        <taxon>Alveolata</taxon>
        <taxon>Dinophyceae</taxon>
        <taxon>Suessiales</taxon>
        <taxon>Symbiodiniaceae</taxon>
        <taxon>Durusdinium</taxon>
    </lineage>
</organism>
<dbReference type="Proteomes" id="UP001642464">
    <property type="component" value="Unassembled WGS sequence"/>
</dbReference>
<accession>A0ABP0IYM2</accession>
<protein>
    <submittedName>
        <fullName evidence="2">Chaperone protein DnaJ</fullName>
    </submittedName>
</protein>
<gene>
    <name evidence="2" type="ORF">SCF082_LOCUS9361</name>
</gene>